<keyword evidence="1" id="KW-0812">Transmembrane</keyword>
<sequence length="150" mass="17643">MAIEVQMSEDIRKYETKVLGPFDKRKLISMVIGAAYSIPLAIVFPGDITVKIFAFAIAMSPAFACGYINYAGMKFEKLFFRWLYLKILTPNKRKYKTVNSFREIEKQLKKEQEKELMEKMSKKELKKYLKAKNKPKQVEYSKLAQFKIYN</sequence>
<dbReference type="RefSeq" id="WP_103953441.1">
    <property type="nucleotide sequence ID" value="NZ_FNUL01000019.1"/>
</dbReference>
<evidence type="ECO:0000313" key="2">
    <source>
        <dbReference type="EMBL" id="SEG03583.1"/>
    </source>
</evidence>
<dbReference type="Pfam" id="PF12666">
    <property type="entry name" value="PrgI"/>
    <property type="match status" value="1"/>
</dbReference>
<organism evidence="2 3">
    <name type="scientific">Lachnospira multipara</name>
    <dbReference type="NCBI Taxonomy" id="28051"/>
    <lineage>
        <taxon>Bacteria</taxon>
        <taxon>Bacillati</taxon>
        <taxon>Bacillota</taxon>
        <taxon>Clostridia</taxon>
        <taxon>Lachnospirales</taxon>
        <taxon>Lachnospiraceae</taxon>
        <taxon>Lachnospira</taxon>
    </lineage>
</organism>
<dbReference type="Proteomes" id="UP000236726">
    <property type="component" value="Unassembled WGS sequence"/>
</dbReference>
<accession>A0A1H5WWA7</accession>
<dbReference type="InterPro" id="IPR024414">
    <property type="entry name" value="Uncharacterised_PrgI"/>
</dbReference>
<dbReference type="EMBL" id="FNUL01000019">
    <property type="protein sequence ID" value="SEG03583.1"/>
    <property type="molecule type" value="Genomic_DNA"/>
</dbReference>
<keyword evidence="3" id="KW-1185">Reference proteome</keyword>
<keyword evidence="1" id="KW-0472">Membrane</keyword>
<proteinExistence type="predicted"/>
<protein>
    <submittedName>
        <fullName evidence="2">PrgI family protein</fullName>
    </submittedName>
</protein>
<keyword evidence="1" id="KW-1133">Transmembrane helix</keyword>
<name>A0A1H5WWA7_9FIRM</name>
<evidence type="ECO:0000256" key="1">
    <source>
        <dbReference type="SAM" id="Phobius"/>
    </source>
</evidence>
<dbReference type="AlphaFoldDB" id="A0A1H5WWA7"/>
<reference evidence="2 3" key="1">
    <citation type="submission" date="2016-10" db="EMBL/GenBank/DDBJ databases">
        <authorList>
            <person name="de Groot N.N."/>
        </authorList>
    </citation>
    <scope>NUCLEOTIDE SEQUENCE [LARGE SCALE GENOMIC DNA]</scope>
    <source>
        <strain evidence="2 3">D15d</strain>
    </source>
</reference>
<gene>
    <name evidence="2" type="ORF">SAMN05216537_11911</name>
</gene>
<feature type="transmembrane region" description="Helical" evidence="1">
    <location>
        <begin position="52"/>
        <end position="72"/>
    </location>
</feature>
<feature type="transmembrane region" description="Helical" evidence="1">
    <location>
        <begin position="27"/>
        <end position="46"/>
    </location>
</feature>
<evidence type="ECO:0000313" key="3">
    <source>
        <dbReference type="Proteomes" id="UP000236726"/>
    </source>
</evidence>